<dbReference type="InterPro" id="IPR041033">
    <property type="entry name" value="SpaA_PFL_dom_1"/>
</dbReference>
<proteinExistence type="inferred from homology"/>
<feature type="region of interest" description="Disordered" evidence="4">
    <location>
        <begin position="749"/>
        <end position="820"/>
    </location>
</feature>
<dbReference type="InterPro" id="IPR008966">
    <property type="entry name" value="Adhesion_dom_sf"/>
</dbReference>
<dbReference type="AlphaFoldDB" id="A0A841YXX0"/>
<keyword evidence="2" id="KW-0964">Secreted</keyword>
<comment type="similarity">
    <text evidence="1">Belongs to the serine-aspartate repeat-containing protein (SDr) family.</text>
</comment>
<dbReference type="Proteomes" id="UP000569903">
    <property type="component" value="Unassembled WGS sequence"/>
</dbReference>
<dbReference type="SUPFAM" id="SSF49401">
    <property type="entry name" value="Bacterial adhesins"/>
    <property type="match status" value="1"/>
</dbReference>
<comment type="caution">
    <text evidence="7">The sequence shown here is derived from an EMBL/GenBank/DDBJ whole genome shotgun (WGS) entry which is preliminary data.</text>
</comment>
<feature type="signal peptide" evidence="5">
    <location>
        <begin position="1"/>
        <end position="20"/>
    </location>
</feature>
<sequence length="844" mass="91403">MKKFIYVMAIILIASSVLLGATTKADTSVTNVGASNGKFKLSMQVHDNPIVSSGKVTMNFTLDASADAIVDENGLIEVSIPKEIYSAGNLTELNSDAFTYDHTDKTTDPTHILIYVKPDASFNVGKAWSASFSISFQAVLMRADTTVSSDQIFKAAYAGQEVVQTLQIQPQQVGTPTLFEKWWHSSVDKDGISLLDPVESQYNVFQLALNIYKNVELNNVTITDTMPDGLQVDPNPALTSGVDATDKSKVDGIRIIKYDSNGNRTYVTSKYASDIQFDAASQKLTVHFDHIAKDDMFLIEYKVSVTHIYDTYLNTATMTSDEFTKSSSSTLRIDGDANFNKVLKKEVDKKIVTVNDKNLQYTLTLNAITGTIKAGQTFVDKLDSRLTYKNIVDDADGTFDIQENNNTLTITVKKDIPIGEGRTLAFNVDPSKLATGDSVPNSASIMLHGEYYDSNVVQTKKISGEIVLNKVDKDDATKVLSGAEFKLVNSGGKTLHTGATNIDGKLALHGLAPGNYQLVETQAPDGYKLDATPIPFTVTESSYQTIALWAKNEKLIRGKLVVQKVDEETGAKLSGAAFELTSKEDPNVTLTGTTDQDGNLIFADVIPGTYTLTETAAPAGYLLSSETKEITFSNTESQEVTVTVPNKAMTGSVILTKRDKETKDVLEGATFTLKRADGLVIQTGLKTDASGQIIVSNLLPGDYQFIETSAPDGYELDVEPVAFQIVFANTDSVEVEKLNQKKAKQIIVPPVDPPVITPVTPPNNGGNPPKQPENTPEPPKNNEPPSKVIKVPATPAKPETEKPTTPATSSPRILPSTGDTTKGDVAMVLSGLVLCLWAFRKSNK</sequence>
<reference evidence="7 8" key="1">
    <citation type="submission" date="2020-03" db="EMBL/GenBank/DDBJ databases">
        <title>Soil Listeria distribution.</title>
        <authorList>
            <person name="Liao J."/>
            <person name="Wiedmann M."/>
        </authorList>
    </citation>
    <scope>NUCLEOTIDE SEQUENCE [LARGE SCALE GENOMIC DNA]</scope>
    <source>
        <strain evidence="7 8">FSL L7-1614</strain>
    </source>
</reference>
<dbReference type="EMBL" id="JAARQN010000004">
    <property type="protein sequence ID" value="MBC1457416.1"/>
    <property type="molecule type" value="Genomic_DNA"/>
</dbReference>
<dbReference type="InterPro" id="IPR013783">
    <property type="entry name" value="Ig-like_fold"/>
</dbReference>
<feature type="domain" description="SpaA-like prealbumin fold" evidence="6">
    <location>
        <begin position="558"/>
        <end position="643"/>
    </location>
</feature>
<evidence type="ECO:0000256" key="3">
    <source>
        <dbReference type="ARBA" id="ARBA00022729"/>
    </source>
</evidence>
<accession>A0A841YXX0</accession>
<dbReference type="RefSeq" id="WP_185388741.1">
    <property type="nucleotide sequence ID" value="NZ_JAARQN010000004.1"/>
</dbReference>
<organism evidence="7 8">
    <name type="scientific">Listeria newyorkensis</name>
    <dbReference type="NCBI Taxonomy" id="1497681"/>
    <lineage>
        <taxon>Bacteria</taxon>
        <taxon>Bacillati</taxon>
        <taxon>Bacillota</taxon>
        <taxon>Bacilli</taxon>
        <taxon>Bacillales</taxon>
        <taxon>Listeriaceae</taxon>
        <taxon>Listeria</taxon>
    </lineage>
</organism>
<feature type="compositionally biased region" description="Pro residues" evidence="4">
    <location>
        <begin position="750"/>
        <end position="761"/>
    </location>
</feature>
<protein>
    <recommendedName>
        <fullName evidence="6">SpaA-like prealbumin fold domain-containing protein</fullName>
    </recommendedName>
</protein>
<evidence type="ECO:0000256" key="1">
    <source>
        <dbReference type="ARBA" id="ARBA00007257"/>
    </source>
</evidence>
<keyword evidence="3 5" id="KW-0732">Signal</keyword>
<dbReference type="Gene3D" id="2.60.40.10">
    <property type="entry name" value="Immunoglobulins"/>
    <property type="match status" value="3"/>
</dbReference>
<dbReference type="Gene3D" id="2.60.40.740">
    <property type="match status" value="1"/>
</dbReference>
<name>A0A841YXX0_9LIST</name>
<evidence type="ECO:0000256" key="2">
    <source>
        <dbReference type="ARBA" id="ARBA00022525"/>
    </source>
</evidence>
<evidence type="ECO:0000313" key="8">
    <source>
        <dbReference type="Proteomes" id="UP000569903"/>
    </source>
</evidence>
<gene>
    <name evidence="7" type="ORF">HB850_06580</name>
</gene>
<feature type="domain" description="SpaA-like prealbumin fold" evidence="6">
    <location>
        <begin position="464"/>
        <end position="545"/>
    </location>
</feature>
<evidence type="ECO:0000313" key="7">
    <source>
        <dbReference type="EMBL" id="MBC1457416.1"/>
    </source>
</evidence>
<dbReference type="PANTHER" id="PTHR36108:SF13">
    <property type="entry name" value="COLOSSIN-B-RELATED"/>
    <property type="match status" value="1"/>
</dbReference>
<evidence type="ECO:0000259" key="6">
    <source>
        <dbReference type="Pfam" id="PF17802"/>
    </source>
</evidence>
<dbReference type="SUPFAM" id="SSF49478">
    <property type="entry name" value="Cna protein B-type domain"/>
    <property type="match status" value="3"/>
</dbReference>
<feature type="chain" id="PRO_5038866392" description="SpaA-like prealbumin fold domain-containing protein" evidence="5">
    <location>
        <begin position="21"/>
        <end position="844"/>
    </location>
</feature>
<evidence type="ECO:0000256" key="4">
    <source>
        <dbReference type="SAM" id="MobiDB-lite"/>
    </source>
</evidence>
<dbReference type="Pfam" id="PF17802">
    <property type="entry name" value="SpaA"/>
    <property type="match status" value="3"/>
</dbReference>
<evidence type="ECO:0000256" key="5">
    <source>
        <dbReference type="SAM" id="SignalP"/>
    </source>
</evidence>
<feature type="compositionally biased region" description="Low complexity" evidence="4">
    <location>
        <begin position="783"/>
        <end position="811"/>
    </location>
</feature>
<feature type="compositionally biased region" description="Pro residues" evidence="4">
    <location>
        <begin position="769"/>
        <end position="782"/>
    </location>
</feature>
<dbReference type="PANTHER" id="PTHR36108">
    <property type="entry name" value="COLOSSIN-B-RELATED"/>
    <property type="match status" value="1"/>
</dbReference>
<feature type="domain" description="SpaA-like prealbumin fold" evidence="6">
    <location>
        <begin position="651"/>
        <end position="737"/>
    </location>
</feature>